<evidence type="ECO:0000256" key="1">
    <source>
        <dbReference type="ARBA" id="ARBA00022908"/>
    </source>
</evidence>
<dbReference type="GO" id="GO:0006310">
    <property type="term" value="P:DNA recombination"/>
    <property type="evidence" value="ECO:0007669"/>
    <property type="project" value="UniProtKB-KW"/>
</dbReference>
<dbReference type="Gene3D" id="1.10.443.10">
    <property type="entry name" value="Intergrase catalytic core"/>
    <property type="match status" value="1"/>
</dbReference>
<evidence type="ECO:0000256" key="3">
    <source>
        <dbReference type="ARBA" id="ARBA00023172"/>
    </source>
</evidence>
<dbReference type="PANTHER" id="PTHR30349">
    <property type="entry name" value="PHAGE INTEGRASE-RELATED"/>
    <property type="match status" value="1"/>
</dbReference>
<dbReference type="PANTHER" id="PTHR30349:SF81">
    <property type="entry name" value="TYROSINE RECOMBINASE XERC"/>
    <property type="match status" value="1"/>
</dbReference>
<reference evidence="8" key="1">
    <citation type="submission" date="2019-01" db="EMBL/GenBank/DDBJ databases">
        <title>Anaerobic oxidation of ethane by archaea from a marine hydrocarbon seep.</title>
        <authorList>
            <person name="Musat F."/>
        </authorList>
    </citation>
    <scope>NUCLEOTIDE SEQUENCE [LARGE SCALE GENOMIC DNA]</scope>
</reference>
<feature type="domain" description="Core-binding (CB)" evidence="6">
    <location>
        <begin position="8"/>
        <end position="97"/>
    </location>
</feature>
<evidence type="ECO:0000256" key="2">
    <source>
        <dbReference type="ARBA" id="ARBA00023125"/>
    </source>
</evidence>
<dbReference type="Pfam" id="PF02899">
    <property type="entry name" value="Phage_int_SAM_1"/>
    <property type="match status" value="1"/>
</dbReference>
<evidence type="ECO:0000259" key="5">
    <source>
        <dbReference type="PROSITE" id="PS51898"/>
    </source>
</evidence>
<dbReference type="SUPFAM" id="SSF56349">
    <property type="entry name" value="DNA breaking-rejoining enzymes"/>
    <property type="match status" value="1"/>
</dbReference>
<dbReference type="PROSITE" id="PS51898">
    <property type="entry name" value="TYR_RECOMBINASE"/>
    <property type="match status" value="1"/>
</dbReference>
<evidence type="ECO:0000313" key="8">
    <source>
        <dbReference type="Proteomes" id="UP000291831"/>
    </source>
</evidence>
<dbReference type="GO" id="GO:0015074">
    <property type="term" value="P:DNA integration"/>
    <property type="evidence" value="ECO:0007669"/>
    <property type="project" value="UniProtKB-KW"/>
</dbReference>
<dbReference type="InterPro" id="IPR004107">
    <property type="entry name" value="Integrase_SAM-like_N"/>
</dbReference>
<dbReference type="InterPro" id="IPR010998">
    <property type="entry name" value="Integrase_recombinase_N"/>
</dbReference>
<evidence type="ECO:0000259" key="6">
    <source>
        <dbReference type="PROSITE" id="PS51900"/>
    </source>
</evidence>
<comment type="caution">
    <text evidence="7">The sequence shown here is derived from an EMBL/GenBank/DDBJ whole genome shotgun (WGS) entry which is preliminary data.</text>
</comment>
<name>A0A8B3S0C4_9EURY</name>
<dbReference type="GO" id="GO:0003677">
    <property type="term" value="F:DNA binding"/>
    <property type="evidence" value="ECO:0007669"/>
    <property type="project" value="UniProtKB-UniRule"/>
</dbReference>
<keyword evidence="2 4" id="KW-0238">DNA-binding</keyword>
<accession>A0A8B3S0C4</accession>
<dbReference type="InterPro" id="IPR011010">
    <property type="entry name" value="DNA_brk_join_enz"/>
</dbReference>
<keyword evidence="1" id="KW-0229">DNA integration</keyword>
<dbReference type="AlphaFoldDB" id="A0A8B3S0C4"/>
<dbReference type="Proteomes" id="UP000291831">
    <property type="component" value="Unassembled WGS sequence"/>
</dbReference>
<organism evidence="7 8">
    <name type="scientific">Candidatus Argoarchaeum ethanivorans</name>
    <dbReference type="NCBI Taxonomy" id="2608793"/>
    <lineage>
        <taxon>Archaea</taxon>
        <taxon>Methanobacteriati</taxon>
        <taxon>Methanobacteriota</taxon>
        <taxon>Stenosarchaea group</taxon>
        <taxon>Methanomicrobia</taxon>
        <taxon>Methanosarcinales</taxon>
        <taxon>Methanosarcinales incertae sedis</taxon>
        <taxon>GOM Arc I cluster</taxon>
        <taxon>Candidatus Argoarchaeum</taxon>
    </lineage>
</organism>
<dbReference type="InterPro" id="IPR050090">
    <property type="entry name" value="Tyrosine_recombinase_XerCD"/>
</dbReference>
<dbReference type="InterPro" id="IPR002104">
    <property type="entry name" value="Integrase_catalytic"/>
</dbReference>
<feature type="domain" description="Tyr recombinase" evidence="5">
    <location>
        <begin position="121"/>
        <end position="309"/>
    </location>
</feature>
<gene>
    <name evidence="7" type="ORF">AEth_01985</name>
</gene>
<dbReference type="InterPro" id="IPR044068">
    <property type="entry name" value="CB"/>
</dbReference>
<dbReference type="Gene3D" id="1.10.150.130">
    <property type="match status" value="1"/>
</dbReference>
<dbReference type="CDD" id="cd01182">
    <property type="entry name" value="INT_RitC_C_like"/>
    <property type="match status" value="1"/>
</dbReference>
<protein>
    <recommendedName>
        <fullName evidence="9">Integrase</fullName>
    </recommendedName>
</protein>
<keyword evidence="3" id="KW-0233">DNA recombination</keyword>
<evidence type="ECO:0000313" key="7">
    <source>
        <dbReference type="EMBL" id="RZB28581.1"/>
    </source>
</evidence>
<dbReference type="InterPro" id="IPR013762">
    <property type="entry name" value="Integrase-like_cat_sf"/>
</dbReference>
<dbReference type="EMBL" id="RPGO01000041">
    <property type="protein sequence ID" value="RZB28581.1"/>
    <property type="molecule type" value="Genomic_DNA"/>
</dbReference>
<proteinExistence type="predicted"/>
<dbReference type="Pfam" id="PF00589">
    <property type="entry name" value="Phage_integrase"/>
    <property type="match status" value="1"/>
</dbReference>
<evidence type="ECO:0000256" key="4">
    <source>
        <dbReference type="PROSITE-ProRule" id="PRU01248"/>
    </source>
</evidence>
<dbReference type="PROSITE" id="PS51900">
    <property type="entry name" value="CB"/>
    <property type="match status" value="1"/>
</dbReference>
<evidence type="ECO:0008006" key="9">
    <source>
        <dbReference type="Google" id="ProtNLM"/>
    </source>
</evidence>
<sequence>MKPTDFAIRLTNFLGEYLSAQKNVSPNTIKAYRDTFTLLLRYCRDHLAVSPENLTLDTLNVPLVISLLNYVENEGNCSIRTRNHRLSVLHAFFRYLQTEDPGRIAQCQQILAIPLKRYTRPTVHYLTTDELAEILDKPNLATIWGRRDAALLSLLYDTGARVQELVDLSIRDIRLNPPAQICLTGKGRKARVVPLMSGTVNLLAKYMSEHRLDCSECIDSPLFFNRRGEHLSRFGVRYLLKKYTADARKTKPGLSKNISPHTMRHSKAMHLLQAGNPTTVIQSILGHADIRSTDIYARADMKMKRHALQKAAEMAPSVRLPSWRDNKGLMEWLSSL</sequence>